<gene>
    <name evidence="3" type="ORF">QYF61_002868</name>
</gene>
<dbReference type="Pfam" id="PF16501">
    <property type="entry name" value="SCAPER_N"/>
    <property type="match status" value="1"/>
</dbReference>
<organism evidence="3 4">
    <name type="scientific">Mycteria americana</name>
    <name type="common">Wood stork</name>
    <dbReference type="NCBI Taxonomy" id="33587"/>
    <lineage>
        <taxon>Eukaryota</taxon>
        <taxon>Metazoa</taxon>
        <taxon>Chordata</taxon>
        <taxon>Craniata</taxon>
        <taxon>Vertebrata</taxon>
        <taxon>Euteleostomi</taxon>
        <taxon>Archelosauria</taxon>
        <taxon>Archosauria</taxon>
        <taxon>Dinosauria</taxon>
        <taxon>Saurischia</taxon>
        <taxon>Theropoda</taxon>
        <taxon>Coelurosauria</taxon>
        <taxon>Aves</taxon>
        <taxon>Neognathae</taxon>
        <taxon>Neoaves</taxon>
        <taxon>Aequornithes</taxon>
        <taxon>Ciconiiformes</taxon>
        <taxon>Ciconiidae</taxon>
        <taxon>Mycteria</taxon>
    </lineage>
</organism>
<protein>
    <recommendedName>
        <fullName evidence="2">S phase cyclin A-associated protein in the endoplasmic reticulum N-terminal domain-containing protein</fullName>
    </recommendedName>
</protein>
<sequence>MIAFQEVLMMLDNYVRDFKALIDWIQLQEKLEKADAQSRPTSLAWEVKKMSPGRHVIPSPSTDRISVTSNARRSLNFGNPAVTISATRLAPSGVSWADKVKANHGTKAASPELATPQTCLPPPAQKSSRKNGKSF</sequence>
<name>A0AAN7N603_MYCAM</name>
<dbReference type="Proteomes" id="UP001333110">
    <property type="component" value="Unassembled WGS sequence"/>
</dbReference>
<accession>A0AAN7N603</accession>
<dbReference type="PANTHER" id="PTHR31434">
    <property type="entry name" value="S PHASE CYCLIN A-ASSOCIATED PROTEIN IN THE ENDOPLASMIC RETICULUM"/>
    <property type="match status" value="1"/>
</dbReference>
<dbReference type="PANTHER" id="PTHR31434:SF2">
    <property type="entry name" value="S PHASE CYCLIN A-ASSOCIATED PROTEIN IN THE ENDOPLASMIC RETICULUM"/>
    <property type="match status" value="1"/>
</dbReference>
<evidence type="ECO:0000256" key="1">
    <source>
        <dbReference type="SAM" id="MobiDB-lite"/>
    </source>
</evidence>
<comment type="caution">
    <text evidence="3">The sequence shown here is derived from an EMBL/GenBank/DDBJ whole genome shotgun (WGS) entry which is preliminary data.</text>
</comment>
<proteinExistence type="predicted"/>
<keyword evidence="4" id="KW-1185">Reference proteome</keyword>
<dbReference type="AlphaFoldDB" id="A0AAN7N603"/>
<dbReference type="EMBL" id="JAUNZN010000005">
    <property type="protein sequence ID" value="KAK4820664.1"/>
    <property type="molecule type" value="Genomic_DNA"/>
</dbReference>
<dbReference type="InterPro" id="IPR032446">
    <property type="entry name" value="SCAPER_N"/>
</dbReference>
<evidence type="ECO:0000313" key="4">
    <source>
        <dbReference type="Proteomes" id="UP001333110"/>
    </source>
</evidence>
<evidence type="ECO:0000259" key="2">
    <source>
        <dbReference type="Pfam" id="PF16501"/>
    </source>
</evidence>
<reference evidence="3 4" key="1">
    <citation type="journal article" date="2023" name="J. Hered.">
        <title>Chromosome-level genome of the wood stork (Mycteria americana) provides insight into avian chromosome evolution.</title>
        <authorList>
            <person name="Flamio R. Jr."/>
            <person name="Ramstad K.M."/>
        </authorList>
    </citation>
    <scope>NUCLEOTIDE SEQUENCE [LARGE SCALE GENOMIC DNA]</scope>
    <source>
        <strain evidence="3">JAX WOST 10</strain>
    </source>
</reference>
<feature type="region of interest" description="Disordered" evidence="1">
    <location>
        <begin position="101"/>
        <end position="135"/>
    </location>
</feature>
<feature type="domain" description="S phase cyclin A-associated protein in the endoplasmic reticulum N-terminal" evidence="2">
    <location>
        <begin position="4"/>
        <end position="57"/>
    </location>
</feature>
<evidence type="ECO:0000313" key="3">
    <source>
        <dbReference type="EMBL" id="KAK4820664.1"/>
    </source>
</evidence>